<feature type="binding site" evidence="14">
    <location>
        <position position="198"/>
    </location>
    <ligand>
        <name>ATP</name>
        <dbReference type="ChEBI" id="CHEBI:30616"/>
    </ligand>
</feature>
<evidence type="ECO:0000256" key="3">
    <source>
        <dbReference type="ARBA" id="ARBA00012584"/>
    </source>
</evidence>
<comment type="similarity">
    <text evidence="2 13">Belongs to the SUA5 family.</text>
</comment>
<dbReference type="GeneID" id="84228929"/>
<evidence type="ECO:0000256" key="14">
    <source>
        <dbReference type="PIRSR" id="PIRSR004930-1"/>
    </source>
</evidence>
<evidence type="ECO:0000256" key="5">
    <source>
        <dbReference type="ARBA" id="ARBA00022490"/>
    </source>
</evidence>
<organism evidence="16 17">
    <name type="scientific">Methanolobus mangrovi</name>
    <dbReference type="NCBI Taxonomy" id="3072977"/>
    <lineage>
        <taxon>Archaea</taxon>
        <taxon>Methanobacteriati</taxon>
        <taxon>Methanobacteriota</taxon>
        <taxon>Stenosarchaea group</taxon>
        <taxon>Methanomicrobia</taxon>
        <taxon>Methanosarcinales</taxon>
        <taxon>Methanosarcinaceae</taxon>
        <taxon>Methanolobus</taxon>
    </lineage>
</organism>
<feature type="binding site" evidence="14">
    <location>
        <position position="144"/>
    </location>
    <ligand>
        <name>ATP</name>
        <dbReference type="ChEBI" id="CHEBI:30616"/>
    </ligand>
</feature>
<dbReference type="InterPro" id="IPR005145">
    <property type="entry name" value="Sua5_C"/>
</dbReference>
<dbReference type="Pfam" id="PF01300">
    <property type="entry name" value="Sua5_yciO_yrdC"/>
    <property type="match status" value="1"/>
</dbReference>
<dbReference type="Gene3D" id="3.90.870.10">
    <property type="entry name" value="DHBP synthase"/>
    <property type="match status" value="1"/>
</dbReference>
<gene>
    <name evidence="16" type="ORF">RE476_02270</name>
</gene>
<evidence type="ECO:0000256" key="7">
    <source>
        <dbReference type="ARBA" id="ARBA00022694"/>
    </source>
</evidence>
<reference evidence="16" key="1">
    <citation type="submission" date="2023-08" db="EMBL/GenBank/DDBJ databases">
        <title>Methanolobus mangrovi sp. nov. and Methanolobus sediminis sp. nov, two novel methylotrophic methanogens isolated from mangrove sediments in China.</title>
        <authorList>
            <person name="Zhou J."/>
        </authorList>
    </citation>
    <scope>NUCLEOTIDE SEQUENCE</scope>
    <source>
        <strain evidence="16">FTZ2</strain>
    </source>
</reference>
<feature type="binding site" evidence="14">
    <location>
        <position position="120"/>
    </location>
    <ligand>
        <name>ATP</name>
        <dbReference type="ChEBI" id="CHEBI:30616"/>
    </ligand>
</feature>
<feature type="binding site" evidence="14">
    <location>
        <position position="239"/>
    </location>
    <ligand>
        <name>ATP</name>
        <dbReference type="ChEBI" id="CHEBI:30616"/>
    </ligand>
</feature>
<evidence type="ECO:0000313" key="16">
    <source>
        <dbReference type="EMBL" id="WMW22664.1"/>
    </source>
</evidence>
<evidence type="ECO:0000259" key="15">
    <source>
        <dbReference type="PROSITE" id="PS51163"/>
    </source>
</evidence>
<evidence type="ECO:0000256" key="8">
    <source>
        <dbReference type="ARBA" id="ARBA00022695"/>
    </source>
</evidence>
<feature type="binding site" evidence="14">
    <location>
        <position position="124"/>
    </location>
    <ligand>
        <name>L-threonine</name>
        <dbReference type="ChEBI" id="CHEBI:57926"/>
    </ligand>
</feature>
<keyword evidence="7 13" id="KW-0819">tRNA processing</keyword>
<feature type="binding site" evidence="14">
    <location>
        <position position="146"/>
    </location>
    <ligand>
        <name>ATP</name>
        <dbReference type="ChEBI" id="CHEBI:30616"/>
    </ligand>
</feature>
<dbReference type="GO" id="GO:0005524">
    <property type="term" value="F:ATP binding"/>
    <property type="evidence" value="ECO:0007669"/>
    <property type="project" value="UniProtKB-UniRule"/>
</dbReference>
<keyword evidence="6 13" id="KW-0808">Transferase</keyword>
<dbReference type="InterPro" id="IPR010923">
    <property type="entry name" value="T(6)A37_SUA5"/>
</dbReference>
<evidence type="ECO:0000256" key="1">
    <source>
        <dbReference type="ARBA" id="ARBA00004496"/>
    </source>
</evidence>
<dbReference type="PIRSF" id="PIRSF004930">
    <property type="entry name" value="Tln_factor_SUA5"/>
    <property type="match status" value="1"/>
</dbReference>
<feature type="binding site" evidence="14">
    <location>
        <position position="61"/>
    </location>
    <ligand>
        <name>ATP</name>
        <dbReference type="ChEBI" id="CHEBI:30616"/>
    </ligand>
</feature>
<comment type="catalytic activity">
    <reaction evidence="12 13">
        <text>L-threonine + hydrogencarbonate + ATP = L-threonylcarbamoyladenylate + diphosphate + H2O</text>
        <dbReference type="Rhea" id="RHEA:36407"/>
        <dbReference type="ChEBI" id="CHEBI:15377"/>
        <dbReference type="ChEBI" id="CHEBI:17544"/>
        <dbReference type="ChEBI" id="CHEBI:30616"/>
        <dbReference type="ChEBI" id="CHEBI:33019"/>
        <dbReference type="ChEBI" id="CHEBI:57926"/>
        <dbReference type="ChEBI" id="CHEBI:73682"/>
        <dbReference type="EC" id="2.7.7.87"/>
    </reaction>
</comment>
<dbReference type="GO" id="GO:0006450">
    <property type="term" value="P:regulation of translational fidelity"/>
    <property type="evidence" value="ECO:0007669"/>
    <property type="project" value="TreeGrafter"/>
</dbReference>
<keyword evidence="9 13" id="KW-0547">Nucleotide-binding</keyword>
<dbReference type="GO" id="GO:0000049">
    <property type="term" value="F:tRNA binding"/>
    <property type="evidence" value="ECO:0007669"/>
    <property type="project" value="TreeGrafter"/>
</dbReference>
<accession>A0AA51UG72</accession>
<dbReference type="InterPro" id="IPR050156">
    <property type="entry name" value="TC-AMP_synthase_SUA5"/>
</dbReference>
<evidence type="ECO:0000313" key="17">
    <source>
        <dbReference type="Proteomes" id="UP001183006"/>
    </source>
</evidence>
<name>A0AA51UG72_9EURY</name>
<feature type="binding site" evidence="14">
    <location>
        <position position="65"/>
    </location>
    <ligand>
        <name>ATP</name>
        <dbReference type="ChEBI" id="CHEBI:30616"/>
    </ligand>
</feature>
<dbReference type="RefSeq" id="WP_309308780.1">
    <property type="nucleotide sequence ID" value="NZ_CP133594.1"/>
</dbReference>
<dbReference type="NCBIfam" id="TIGR00057">
    <property type="entry name" value="L-threonylcarbamoyladenylate synthase"/>
    <property type="match status" value="1"/>
</dbReference>
<dbReference type="GO" id="GO:0003725">
    <property type="term" value="F:double-stranded RNA binding"/>
    <property type="evidence" value="ECO:0007669"/>
    <property type="project" value="UniProtKB-UniRule"/>
</dbReference>
<feature type="domain" description="YrdC-like" evidence="15">
    <location>
        <begin position="16"/>
        <end position="202"/>
    </location>
</feature>
<evidence type="ECO:0000256" key="6">
    <source>
        <dbReference type="ARBA" id="ARBA00022679"/>
    </source>
</evidence>
<evidence type="ECO:0000256" key="12">
    <source>
        <dbReference type="ARBA" id="ARBA00048366"/>
    </source>
</evidence>
<feature type="binding site" evidence="14">
    <location>
        <position position="184"/>
    </location>
    <ligand>
        <name>L-threonine</name>
        <dbReference type="ChEBI" id="CHEBI:57926"/>
    </ligand>
</feature>
<feature type="binding site" evidence="14">
    <location>
        <position position="38"/>
    </location>
    <ligand>
        <name>L-threonine</name>
        <dbReference type="ChEBI" id="CHEBI:57926"/>
    </ligand>
</feature>
<dbReference type="EC" id="2.7.7.87" evidence="3 13"/>
<sequence>MKKNTKVFYISEEDREASIVEAARILKEGGTVAFPTETVYGLGADALNEKAVLQIFEAKGRPADNPLIVHVDSKESCLKLVRSIPDKASLLMDKFWPGPLTLIMERKPIVPDVTTGGLDTVAVRMPENLIALELIKRSGIPIAAPSANLSGKPSPTTAEHVLCDLSGRIDALIDGGEVSIGLESTVVDMTSEIPAILRPGKISKEELEECIGEVKVAYDDKVHPESETVRSPGMKYTHYSPESSVILVEGEHEHVVSRIKELIVDLSLRNAKIGLLLTEESHNNFSEYLSYSMGKKDKPEQAAKNLFFGLRYLDERNIDIIIVDGSFRPDGIGMAVFNRIRKAADMIIKV</sequence>
<keyword evidence="17" id="KW-1185">Reference proteome</keyword>
<dbReference type="InterPro" id="IPR017945">
    <property type="entry name" value="DHBP_synth_RibB-like_a/b_dom"/>
</dbReference>
<dbReference type="InterPro" id="IPR006070">
    <property type="entry name" value="Sua5-like_dom"/>
</dbReference>
<evidence type="ECO:0000256" key="11">
    <source>
        <dbReference type="ARBA" id="ARBA00029774"/>
    </source>
</evidence>
<dbReference type="SUPFAM" id="SSF55821">
    <property type="entry name" value="YrdC/RibB"/>
    <property type="match status" value="1"/>
</dbReference>
<dbReference type="KEGG" id="mmav:RE476_02270"/>
<dbReference type="Proteomes" id="UP001183006">
    <property type="component" value="Chromosome"/>
</dbReference>
<comment type="function">
    <text evidence="13">Required for the formation of a threonylcarbamoyl group on adenosine at position 37 (t(6)A37) in tRNAs that read codons beginning with adenine.</text>
</comment>
<keyword evidence="10 13" id="KW-0067">ATP-binding</keyword>
<evidence type="ECO:0000256" key="9">
    <source>
        <dbReference type="ARBA" id="ARBA00022741"/>
    </source>
</evidence>
<dbReference type="InterPro" id="IPR038385">
    <property type="entry name" value="Sua5/YwlC_C"/>
</dbReference>
<dbReference type="GO" id="GO:0008033">
    <property type="term" value="P:tRNA processing"/>
    <property type="evidence" value="ECO:0007669"/>
    <property type="project" value="UniProtKB-KW"/>
</dbReference>
<feature type="binding site" evidence="14">
    <location>
        <position position="154"/>
    </location>
    <ligand>
        <name>ATP</name>
        <dbReference type="ChEBI" id="CHEBI:30616"/>
    </ligand>
</feature>
<evidence type="ECO:0000256" key="13">
    <source>
        <dbReference type="PIRNR" id="PIRNR004930"/>
    </source>
</evidence>
<dbReference type="Pfam" id="PF03481">
    <property type="entry name" value="Sua5_C"/>
    <property type="match status" value="1"/>
</dbReference>
<dbReference type="PANTHER" id="PTHR17490:SF16">
    <property type="entry name" value="THREONYLCARBAMOYL-AMP SYNTHASE"/>
    <property type="match status" value="1"/>
</dbReference>
<evidence type="ECO:0000256" key="4">
    <source>
        <dbReference type="ARBA" id="ARBA00015492"/>
    </source>
</evidence>
<dbReference type="Gene3D" id="3.40.50.11030">
    <property type="entry name" value="Threonylcarbamoyl-AMP synthase, C-terminal domain"/>
    <property type="match status" value="1"/>
</dbReference>
<protein>
    <recommendedName>
        <fullName evidence="4 13">Threonylcarbamoyl-AMP synthase</fullName>
        <shortName evidence="13">TC-AMP synthase</shortName>
        <ecNumber evidence="3 13">2.7.7.87</ecNumber>
    </recommendedName>
    <alternativeName>
        <fullName evidence="11 13">L-threonylcarbamoyladenylate synthase</fullName>
    </alternativeName>
</protein>
<dbReference type="AlphaFoldDB" id="A0AA51UG72"/>
<evidence type="ECO:0000256" key="10">
    <source>
        <dbReference type="ARBA" id="ARBA00022840"/>
    </source>
</evidence>
<keyword evidence="8 13" id="KW-0548">Nucleotidyltransferase</keyword>
<dbReference type="EMBL" id="CP133594">
    <property type="protein sequence ID" value="WMW22664.1"/>
    <property type="molecule type" value="Genomic_DNA"/>
</dbReference>
<dbReference type="PANTHER" id="PTHR17490">
    <property type="entry name" value="SUA5"/>
    <property type="match status" value="1"/>
</dbReference>
<dbReference type="GO" id="GO:0061710">
    <property type="term" value="F:L-threonylcarbamoyladenylate synthase"/>
    <property type="evidence" value="ECO:0007669"/>
    <property type="project" value="UniProtKB-EC"/>
</dbReference>
<dbReference type="GO" id="GO:0005737">
    <property type="term" value="C:cytoplasm"/>
    <property type="evidence" value="ECO:0007669"/>
    <property type="project" value="UniProtKB-SubCell"/>
</dbReference>
<dbReference type="FunFam" id="3.90.870.10:FF:000008">
    <property type="entry name" value="Threonylcarbamoyl-AMP synthase"/>
    <property type="match status" value="1"/>
</dbReference>
<keyword evidence="5 13" id="KW-0963">Cytoplasm</keyword>
<evidence type="ECO:0000256" key="2">
    <source>
        <dbReference type="ARBA" id="ARBA00007663"/>
    </source>
</evidence>
<comment type="subcellular location">
    <subcellularLocation>
        <location evidence="1 13">Cytoplasm</location>
    </subcellularLocation>
</comment>
<dbReference type="PROSITE" id="PS51163">
    <property type="entry name" value="YRDC"/>
    <property type="match status" value="1"/>
</dbReference>
<proteinExistence type="inferred from homology"/>
<feature type="binding site" evidence="14">
    <location>
        <position position="70"/>
    </location>
    <ligand>
        <name>L-threonine</name>
        <dbReference type="ChEBI" id="CHEBI:57926"/>
    </ligand>
</feature>